<dbReference type="EMBL" id="NCXM01000003">
    <property type="protein sequence ID" value="OSC31599.1"/>
    <property type="molecule type" value="Genomic_DNA"/>
</dbReference>
<evidence type="ECO:0000313" key="2">
    <source>
        <dbReference type="Proteomes" id="UP000242320"/>
    </source>
</evidence>
<keyword evidence="2" id="KW-1185">Reference proteome</keyword>
<accession>A0A1X2LC54</accession>
<gene>
    <name evidence="1" type="ORF">B8W69_03945</name>
</gene>
<organism evidence="1 2">
    <name type="scientific">Mycolicibacterium vulneris</name>
    <dbReference type="NCBI Taxonomy" id="547163"/>
    <lineage>
        <taxon>Bacteria</taxon>
        <taxon>Bacillati</taxon>
        <taxon>Actinomycetota</taxon>
        <taxon>Actinomycetes</taxon>
        <taxon>Mycobacteriales</taxon>
        <taxon>Mycobacteriaceae</taxon>
        <taxon>Mycolicibacterium</taxon>
    </lineage>
</organism>
<dbReference type="AlphaFoldDB" id="A0A1X2LC54"/>
<comment type="caution">
    <text evidence="1">The sequence shown here is derived from an EMBL/GenBank/DDBJ whole genome shotgun (WGS) entry which is preliminary data.</text>
</comment>
<name>A0A1X2LC54_9MYCO</name>
<sequence length="83" mass="8987">MHIPAAVAQEVSTPFALTEVELKDPTPNEVMVQLTGVGICQPDLHDRGEFSLDKLLTTTPLDQINDTLAAQHRGKVLEAVLTP</sequence>
<dbReference type="Proteomes" id="UP000242320">
    <property type="component" value="Unassembled WGS sequence"/>
</dbReference>
<dbReference type="OrthoDB" id="334894at2"/>
<dbReference type="SUPFAM" id="SSF50129">
    <property type="entry name" value="GroES-like"/>
    <property type="match status" value="1"/>
</dbReference>
<proteinExistence type="predicted"/>
<dbReference type="Gene3D" id="3.90.180.10">
    <property type="entry name" value="Medium-chain alcohol dehydrogenases, catalytic domain"/>
    <property type="match status" value="1"/>
</dbReference>
<protein>
    <submittedName>
        <fullName evidence="1">Uncharacterized protein</fullName>
    </submittedName>
</protein>
<evidence type="ECO:0000313" key="1">
    <source>
        <dbReference type="EMBL" id="OSC31599.1"/>
    </source>
</evidence>
<dbReference type="RefSeq" id="WP_085288674.1">
    <property type="nucleotide sequence ID" value="NZ_NCXM01000003.1"/>
</dbReference>
<dbReference type="InterPro" id="IPR011032">
    <property type="entry name" value="GroES-like_sf"/>
</dbReference>
<reference evidence="1 2" key="1">
    <citation type="submission" date="2017-04" db="EMBL/GenBank/DDBJ databases">
        <title>The new phylogeny of genus Mycobacterium.</title>
        <authorList>
            <person name="Tortoli E."/>
            <person name="Trovato A."/>
            <person name="Cirillo D.M."/>
        </authorList>
    </citation>
    <scope>NUCLEOTIDE SEQUENCE [LARGE SCALE GENOMIC DNA]</scope>
    <source>
        <strain evidence="1 2">DSM 45247</strain>
    </source>
</reference>